<accession>A0AAU2UZV7</accession>
<gene>
    <name evidence="1" type="ORF">OG549_05340</name>
</gene>
<dbReference type="InterPro" id="IPR009057">
    <property type="entry name" value="Homeodomain-like_sf"/>
</dbReference>
<dbReference type="Gene3D" id="1.10.357.10">
    <property type="entry name" value="Tetracycline Repressor, domain 2"/>
    <property type="match status" value="1"/>
</dbReference>
<protein>
    <submittedName>
        <fullName evidence="1">Uncharacterized protein</fullName>
    </submittedName>
</protein>
<dbReference type="EMBL" id="CP108318">
    <property type="protein sequence ID" value="WTW60108.1"/>
    <property type="molecule type" value="Genomic_DNA"/>
</dbReference>
<dbReference type="AlphaFoldDB" id="A0AAU2UZV7"/>
<proteinExistence type="predicted"/>
<reference evidence="1" key="1">
    <citation type="submission" date="2022-10" db="EMBL/GenBank/DDBJ databases">
        <title>The complete genomes of actinobacterial strains from the NBC collection.</title>
        <authorList>
            <person name="Joergensen T.S."/>
            <person name="Alvarez Arevalo M."/>
            <person name="Sterndorff E.B."/>
            <person name="Faurdal D."/>
            <person name="Vuksanovic O."/>
            <person name="Mourched A.-S."/>
            <person name="Charusanti P."/>
            <person name="Shaw S."/>
            <person name="Blin K."/>
            <person name="Weber T."/>
        </authorList>
    </citation>
    <scope>NUCLEOTIDE SEQUENCE</scope>
    <source>
        <strain evidence="1">NBC_00003</strain>
    </source>
</reference>
<organism evidence="1">
    <name type="scientific">Streptomyces sp. NBC_00003</name>
    <dbReference type="NCBI Taxonomy" id="2903608"/>
    <lineage>
        <taxon>Bacteria</taxon>
        <taxon>Bacillati</taxon>
        <taxon>Actinomycetota</taxon>
        <taxon>Actinomycetes</taxon>
        <taxon>Kitasatosporales</taxon>
        <taxon>Streptomycetaceae</taxon>
        <taxon>Streptomyces</taxon>
    </lineage>
</organism>
<sequence>MARVRLGEAERREKMPRAAVEQIEARGVAAARIPDVAASPGVSNTLILYRFSTDSTDGLDQHGKAAPTEVIAEGTEAGEFGCGGAAWRLTALLDGPVVRMIPYPGSLSRAAMPAWADDAPDREPAVDRAELAAAR</sequence>
<dbReference type="SUPFAM" id="SSF46689">
    <property type="entry name" value="Homeodomain-like"/>
    <property type="match status" value="1"/>
</dbReference>
<evidence type="ECO:0000313" key="1">
    <source>
        <dbReference type="EMBL" id="WTW60108.1"/>
    </source>
</evidence>
<name>A0AAU2UZV7_9ACTN</name>